<evidence type="ECO:0000256" key="3">
    <source>
        <dbReference type="ARBA" id="ARBA00023065"/>
    </source>
</evidence>
<comment type="caution">
    <text evidence="5">The sequence shown here is derived from an EMBL/GenBank/DDBJ whole genome shotgun (WGS) entry which is preliminary data.</text>
</comment>
<evidence type="ECO:0000313" key="6">
    <source>
        <dbReference type="Proteomes" id="UP000284751"/>
    </source>
</evidence>
<dbReference type="AlphaFoldDB" id="A0A412AYE4"/>
<gene>
    <name evidence="5" type="ORF">DWY99_05170</name>
</gene>
<dbReference type="InterPro" id="IPR002842">
    <property type="entry name" value="ATPase_V1_Esu"/>
</dbReference>
<dbReference type="InterPro" id="IPR038495">
    <property type="entry name" value="ATPase_E_C"/>
</dbReference>
<name>A0A412AYE4_9FIRM</name>
<proteinExistence type="inferred from homology"/>
<dbReference type="EMBL" id="QRTC01000014">
    <property type="protein sequence ID" value="RGQ41871.1"/>
    <property type="molecule type" value="Genomic_DNA"/>
</dbReference>
<dbReference type="GO" id="GO:0033178">
    <property type="term" value="C:proton-transporting two-sector ATPase complex, catalytic domain"/>
    <property type="evidence" value="ECO:0007669"/>
    <property type="project" value="InterPro"/>
</dbReference>
<organism evidence="5 6">
    <name type="scientific">[Clostridium] leptum</name>
    <dbReference type="NCBI Taxonomy" id="1535"/>
    <lineage>
        <taxon>Bacteria</taxon>
        <taxon>Bacillati</taxon>
        <taxon>Bacillota</taxon>
        <taxon>Clostridia</taxon>
        <taxon>Eubacteriales</taxon>
        <taxon>Oscillospiraceae</taxon>
        <taxon>Oscillospiraceae incertae sedis</taxon>
    </lineage>
</organism>
<keyword evidence="3" id="KW-0406">Ion transport</keyword>
<reference evidence="5 6" key="1">
    <citation type="submission" date="2018-08" db="EMBL/GenBank/DDBJ databases">
        <title>A genome reference for cultivated species of the human gut microbiota.</title>
        <authorList>
            <person name="Zou Y."/>
            <person name="Xue W."/>
            <person name="Luo G."/>
        </authorList>
    </citation>
    <scope>NUCLEOTIDE SEQUENCE [LARGE SCALE GENOMIC DNA]</scope>
    <source>
        <strain evidence="5 6">AF28-26</strain>
    </source>
</reference>
<keyword evidence="4" id="KW-0175">Coiled coil</keyword>
<evidence type="ECO:0000256" key="4">
    <source>
        <dbReference type="SAM" id="Coils"/>
    </source>
</evidence>
<keyword evidence="2" id="KW-0813">Transport</keyword>
<evidence type="ECO:0000256" key="2">
    <source>
        <dbReference type="ARBA" id="ARBA00022448"/>
    </source>
</evidence>
<sequence>MMPSDEKASAFLEAINKYAEQQRNEIHAEVEQFKEEELKKAEIEVLTDAYTLIQKEMAQMRKEVATEISHEEMEGKRKLFLQRRQITQEVFERAKEKLLAYTRTDTYPSLLEGYASSMAKTLTKPGTVLWVREADLVYADRIQKAFSLPCEVKADDSIVIGGIRGSNLEMGLVADETMDSKLEAQYEWFFANSGLTIV</sequence>
<accession>A0A412AYE4</accession>
<dbReference type="Gene3D" id="3.30.2320.30">
    <property type="entry name" value="ATP synthase, E subunit, C-terminal"/>
    <property type="match status" value="1"/>
</dbReference>
<dbReference type="SUPFAM" id="SSF160527">
    <property type="entry name" value="V-type ATPase subunit E-like"/>
    <property type="match status" value="1"/>
</dbReference>
<evidence type="ECO:0000313" key="5">
    <source>
        <dbReference type="EMBL" id="RGQ41871.1"/>
    </source>
</evidence>
<dbReference type="GO" id="GO:0046961">
    <property type="term" value="F:proton-transporting ATPase activity, rotational mechanism"/>
    <property type="evidence" value="ECO:0007669"/>
    <property type="project" value="InterPro"/>
</dbReference>
<evidence type="ECO:0000256" key="1">
    <source>
        <dbReference type="ARBA" id="ARBA00005901"/>
    </source>
</evidence>
<evidence type="ECO:0008006" key="7">
    <source>
        <dbReference type="Google" id="ProtNLM"/>
    </source>
</evidence>
<dbReference type="Pfam" id="PF01991">
    <property type="entry name" value="vATP-synt_E"/>
    <property type="match status" value="1"/>
</dbReference>
<feature type="coiled-coil region" evidence="4">
    <location>
        <begin position="16"/>
        <end position="63"/>
    </location>
</feature>
<dbReference type="Proteomes" id="UP000284751">
    <property type="component" value="Unassembled WGS sequence"/>
</dbReference>
<protein>
    <recommendedName>
        <fullName evidence="7">ATPase</fullName>
    </recommendedName>
</protein>
<comment type="similarity">
    <text evidence="1">Belongs to the V-ATPase E subunit family.</text>
</comment>